<sequence>MSDQLNTLSNTVHNATPNPNPLLNKDSLVENMSASKIVVAGPGEGMLLSANPKPTGKEPNSTNPKHDKDHSPTRRGRSGIPQTSPGSAEPEAPTSHQR</sequence>
<organism evidence="1 2">
    <name type="scientific">Puccinia striiformis f. sp. tritici</name>
    <dbReference type="NCBI Taxonomy" id="168172"/>
    <lineage>
        <taxon>Eukaryota</taxon>
        <taxon>Fungi</taxon>
        <taxon>Dikarya</taxon>
        <taxon>Basidiomycota</taxon>
        <taxon>Pucciniomycotina</taxon>
        <taxon>Pucciniomycetes</taxon>
        <taxon>Pucciniales</taxon>
        <taxon>Pucciniaceae</taxon>
        <taxon>Puccinia</taxon>
    </lineage>
</organism>
<evidence type="ECO:0000313" key="2">
    <source>
        <dbReference type="Proteomes" id="UP001060170"/>
    </source>
</evidence>
<keyword evidence="2" id="KW-1185">Reference proteome</keyword>
<dbReference type="Proteomes" id="UP001060170">
    <property type="component" value="Chromosome 13"/>
</dbReference>
<feature type="non-terminal residue" evidence="1">
    <location>
        <position position="98"/>
    </location>
</feature>
<gene>
    <name evidence="1" type="ORF">MJO28_013095</name>
</gene>
<dbReference type="EMBL" id="CM045877">
    <property type="protein sequence ID" value="KAI7940810.1"/>
    <property type="molecule type" value="Genomic_DNA"/>
</dbReference>
<name>A0ACC0DYJ3_9BASI</name>
<comment type="caution">
    <text evidence="1">The sequence shown here is derived from an EMBL/GenBank/DDBJ whole genome shotgun (WGS) entry which is preliminary data.</text>
</comment>
<protein>
    <submittedName>
        <fullName evidence="1">Uncharacterized protein</fullName>
    </submittedName>
</protein>
<reference evidence="2" key="1">
    <citation type="journal article" date="2018" name="BMC Genomics">
        <title>Genomic insights into host adaptation between the wheat stripe rust pathogen (Puccinia striiformis f. sp. tritici) and the barley stripe rust pathogen (Puccinia striiformis f. sp. hordei).</title>
        <authorList>
            <person name="Xia C."/>
            <person name="Wang M."/>
            <person name="Yin C."/>
            <person name="Cornejo O.E."/>
            <person name="Hulbert S.H."/>
            <person name="Chen X."/>
        </authorList>
    </citation>
    <scope>NUCLEOTIDE SEQUENCE [LARGE SCALE GENOMIC DNA]</scope>
    <source>
        <strain evidence="2">93-210</strain>
    </source>
</reference>
<accession>A0ACC0DYJ3</accession>
<proteinExistence type="predicted"/>
<reference evidence="1 2" key="3">
    <citation type="journal article" date="2022" name="Microbiol. Spectr.">
        <title>Folding features and dynamics of 3D genome architecture in plant fungal pathogens.</title>
        <authorList>
            <person name="Xia C."/>
        </authorList>
    </citation>
    <scope>NUCLEOTIDE SEQUENCE [LARGE SCALE GENOMIC DNA]</scope>
    <source>
        <strain evidence="1 2">93-210</strain>
    </source>
</reference>
<reference evidence="2" key="2">
    <citation type="journal article" date="2018" name="Mol. Plant Microbe Interact.">
        <title>Genome sequence resources for the wheat stripe rust pathogen (Puccinia striiformis f. sp. tritici) and the barley stripe rust pathogen (Puccinia striiformis f. sp. hordei).</title>
        <authorList>
            <person name="Xia C."/>
            <person name="Wang M."/>
            <person name="Yin C."/>
            <person name="Cornejo O.E."/>
            <person name="Hulbert S.H."/>
            <person name="Chen X."/>
        </authorList>
    </citation>
    <scope>NUCLEOTIDE SEQUENCE [LARGE SCALE GENOMIC DNA]</scope>
    <source>
        <strain evidence="2">93-210</strain>
    </source>
</reference>
<evidence type="ECO:0000313" key="1">
    <source>
        <dbReference type="EMBL" id="KAI7940810.1"/>
    </source>
</evidence>